<dbReference type="EnsemblPlants" id="Kaladp0064s0005.1.v1.1">
    <property type="protein sequence ID" value="Kaladp0064s0005.1.v1.1"/>
    <property type="gene ID" value="Kaladp0064s0005.v1.1"/>
</dbReference>
<sequence length="154" mass="16483">MPKSSTGLFFIYLNCLSPLHTFPRAQSHVVRQYLLRSGIHSDFKFSLQMMKAASGAWLILFVTFISTWMLSSYALAPTDLSLPKLTAHIRSTDGGGEKVIHKSMGAQGGRGAGGGGSLSDRPEAVRKSSGSKLLVANNLFTSVMAAPLAVHLFG</sequence>
<proteinExistence type="predicted"/>
<keyword evidence="2" id="KW-0812">Transmembrane</keyword>
<protein>
    <submittedName>
        <fullName evidence="3">Uncharacterized protein</fullName>
    </submittedName>
</protein>
<keyword evidence="4" id="KW-1185">Reference proteome</keyword>
<evidence type="ECO:0000256" key="2">
    <source>
        <dbReference type="SAM" id="Phobius"/>
    </source>
</evidence>
<feature type="region of interest" description="Disordered" evidence="1">
    <location>
        <begin position="103"/>
        <end position="124"/>
    </location>
</feature>
<dbReference type="AlphaFoldDB" id="A0A7N0UGW2"/>
<evidence type="ECO:0000256" key="1">
    <source>
        <dbReference type="SAM" id="MobiDB-lite"/>
    </source>
</evidence>
<evidence type="ECO:0000313" key="4">
    <source>
        <dbReference type="Proteomes" id="UP000594263"/>
    </source>
</evidence>
<keyword evidence="2" id="KW-0472">Membrane</keyword>
<organism evidence="3 4">
    <name type="scientific">Kalanchoe fedtschenkoi</name>
    <name type="common">Lavender scallops</name>
    <name type="synonym">South American air plant</name>
    <dbReference type="NCBI Taxonomy" id="63787"/>
    <lineage>
        <taxon>Eukaryota</taxon>
        <taxon>Viridiplantae</taxon>
        <taxon>Streptophyta</taxon>
        <taxon>Embryophyta</taxon>
        <taxon>Tracheophyta</taxon>
        <taxon>Spermatophyta</taxon>
        <taxon>Magnoliopsida</taxon>
        <taxon>eudicotyledons</taxon>
        <taxon>Gunneridae</taxon>
        <taxon>Pentapetalae</taxon>
        <taxon>Saxifragales</taxon>
        <taxon>Crassulaceae</taxon>
        <taxon>Kalanchoe</taxon>
    </lineage>
</organism>
<accession>A0A7N0UGW2</accession>
<feature type="compositionally biased region" description="Gly residues" evidence="1">
    <location>
        <begin position="106"/>
        <end position="117"/>
    </location>
</feature>
<keyword evidence="2" id="KW-1133">Transmembrane helix</keyword>
<evidence type="ECO:0000313" key="3">
    <source>
        <dbReference type="EnsemblPlants" id="Kaladp0064s0005.1.v1.1"/>
    </source>
</evidence>
<dbReference type="Proteomes" id="UP000594263">
    <property type="component" value="Unplaced"/>
</dbReference>
<reference evidence="3" key="1">
    <citation type="submission" date="2021-01" db="UniProtKB">
        <authorList>
            <consortium name="EnsemblPlants"/>
        </authorList>
    </citation>
    <scope>IDENTIFICATION</scope>
</reference>
<feature type="transmembrane region" description="Helical" evidence="2">
    <location>
        <begin position="133"/>
        <end position="153"/>
    </location>
</feature>
<name>A0A7N0UGW2_KALFE</name>
<feature type="transmembrane region" description="Helical" evidence="2">
    <location>
        <begin position="55"/>
        <end position="76"/>
    </location>
</feature>
<dbReference type="Gramene" id="Kaladp0064s0005.1.v1.1">
    <property type="protein sequence ID" value="Kaladp0064s0005.1.v1.1"/>
    <property type="gene ID" value="Kaladp0064s0005.v1.1"/>
</dbReference>